<evidence type="ECO:0000256" key="10">
    <source>
        <dbReference type="ARBA" id="ARBA00048873"/>
    </source>
</evidence>
<dbReference type="EC" id="1.5.1.3" evidence="1"/>
<evidence type="ECO:0000313" key="13">
    <source>
        <dbReference type="Proteomes" id="UP000683442"/>
    </source>
</evidence>
<accession>A0ABX8IQ48</accession>
<dbReference type="SUPFAM" id="SSF51735">
    <property type="entry name" value="NAD(P)-binding Rossmann-fold domains"/>
    <property type="match status" value="1"/>
</dbReference>
<keyword evidence="2" id="KW-0554">One-carbon metabolism</keyword>
<evidence type="ECO:0000256" key="1">
    <source>
        <dbReference type="ARBA" id="ARBA00012856"/>
    </source>
</evidence>
<evidence type="ECO:0000256" key="11">
    <source>
        <dbReference type="ARBA" id="ARBA00049376"/>
    </source>
</evidence>
<evidence type="ECO:0000256" key="2">
    <source>
        <dbReference type="ARBA" id="ARBA00022563"/>
    </source>
</evidence>
<keyword evidence="4 12" id="KW-0560">Oxidoreductase</keyword>
<reference evidence="12 13" key="1">
    <citation type="submission" date="2021-06" db="EMBL/GenBank/DDBJ databases">
        <title>Microbial metabolic specificity influences pelagic lipid remineralization.</title>
        <authorList>
            <person name="Behrendt L."/>
            <person name="Hunter J.E."/>
            <person name="Alcolombri U."/>
            <person name="Smriga S."/>
            <person name="Mincer T."/>
            <person name="Lowenstein D.P."/>
            <person name="Peaudecerf F.J."/>
            <person name="Fernandez V.I."/>
            <person name="Fredricks H."/>
            <person name="Almblad H."/>
            <person name="Harrison J.J."/>
            <person name="Stocker R."/>
            <person name="Van Mooy B.A.S."/>
        </authorList>
    </citation>
    <scope>NUCLEOTIDE SEQUENCE [LARGE SCALE GENOMIC DNA]</scope>
    <source>
        <strain evidence="12 13">HP15-B</strain>
    </source>
</reference>
<comment type="function">
    <text evidence="5">Catalyzes the reduction of dihydromonapterin to tetrahydromonapterin. Also has lower activity with dihydrofolate.</text>
</comment>
<organism evidence="12 13">
    <name type="scientific">Marinobacter adhaerens</name>
    <dbReference type="NCBI Taxonomy" id="1033846"/>
    <lineage>
        <taxon>Bacteria</taxon>
        <taxon>Pseudomonadati</taxon>
        <taxon>Pseudomonadota</taxon>
        <taxon>Gammaproteobacteria</taxon>
        <taxon>Pseudomonadales</taxon>
        <taxon>Marinobacteraceae</taxon>
        <taxon>Marinobacter</taxon>
    </lineage>
</organism>
<evidence type="ECO:0000256" key="5">
    <source>
        <dbReference type="ARBA" id="ARBA00037508"/>
    </source>
</evidence>
<dbReference type="EC" id="1.5.1.50" evidence="7"/>
<proteinExistence type="inferred from homology"/>
<gene>
    <name evidence="12" type="primary">folM</name>
    <name evidence="12" type="ORF">KQ249_04460</name>
</gene>
<evidence type="ECO:0000313" key="12">
    <source>
        <dbReference type="EMBL" id="QWV14988.1"/>
    </source>
</evidence>
<keyword evidence="3" id="KW-0521">NADP</keyword>
<dbReference type="InterPro" id="IPR002347">
    <property type="entry name" value="SDR_fam"/>
</dbReference>
<dbReference type="Gene3D" id="3.40.50.720">
    <property type="entry name" value="NAD(P)-binding Rossmann-like Domain"/>
    <property type="match status" value="1"/>
</dbReference>
<evidence type="ECO:0000256" key="7">
    <source>
        <dbReference type="ARBA" id="ARBA00039145"/>
    </source>
</evidence>
<comment type="catalytic activity">
    <reaction evidence="10">
        <text>(6S)-5,6,7,8-tetrahydrofolate + NADP(+) = 7,8-dihydrofolate + NADPH + H(+)</text>
        <dbReference type="Rhea" id="RHEA:15009"/>
        <dbReference type="ChEBI" id="CHEBI:15378"/>
        <dbReference type="ChEBI" id="CHEBI:57451"/>
        <dbReference type="ChEBI" id="CHEBI:57453"/>
        <dbReference type="ChEBI" id="CHEBI:57783"/>
        <dbReference type="ChEBI" id="CHEBI:58349"/>
        <dbReference type="EC" id="1.5.1.3"/>
    </reaction>
</comment>
<dbReference type="Pfam" id="PF13561">
    <property type="entry name" value="adh_short_C2"/>
    <property type="match status" value="1"/>
</dbReference>
<dbReference type="EMBL" id="CP076686">
    <property type="protein sequence ID" value="QWV14988.1"/>
    <property type="molecule type" value="Genomic_DNA"/>
</dbReference>
<evidence type="ECO:0000256" key="6">
    <source>
        <dbReference type="ARBA" id="ARBA00038212"/>
    </source>
</evidence>
<keyword evidence="13" id="KW-1185">Reference proteome</keyword>
<dbReference type="Proteomes" id="UP000683442">
    <property type="component" value="Chromosome"/>
</dbReference>
<protein>
    <recommendedName>
        <fullName evidence="8">Dihydromonapterin reductase</fullName>
        <ecNumber evidence="1">1.5.1.3</ecNumber>
        <ecNumber evidence="7">1.5.1.50</ecNumber>
    </recommendedName>
    <alternativeName>
        <fullName evidence="9">Dihydrofolate reductase</fullName>
    </alternativeName>
</protein>
<dbReference type="PROSITE" id="PS00061">
    <property type="entry name" value="ADH_SHORT"/>
    <property type="match status" value="1"/>
</dbReference>
<dbReference type="PANTHER" id="PTHR43639">
    <property type="entry name" value="OXIDOREDUCTASE, SHORT-CHAIN DEHYDROGENASE/REDUCTASE FAMILY (AFU_ORTHOLOGUE AFUA_5G02870)"/>
    <property type="match status" value="1"/>
</dbReference>
<dbReference type="GO" id="GO:0016491">
    <property type="term" value="F:oxidoreductase activity"/>
    <property type="evidence" value="ECO:0007669"/>
    <property type="project" value="UniProtKB-KW"/>
</dbReference>
<evidence type="ECO:0000256" key="3">
    <source>
        <dbReference type="ARBA" id="ARBA00022857"/>
    </source>
</evidence>
<comment type="catalytic activity">
    <reaction evidence="11">
        <text>7,8-dihydromonapterin + NADPH + H(+) = 5,6,7,8-tetrahydromonapterin + NADP(+)</text>
        <dbReference type="Rhea" id="RHEA:34847"/>
        <dbReference type="ChEBI" id="CHEBI:15378"/>
        <dbReference type="ChEBI" id="CHEBI:57783"/>
        <dbReference type="ChEBI" id="CHEBI:58349"/>
        <dbReference type="ChEBI" id="CHEBI:71175"/>
        <dbReference type="ChEBI" id="CHEBI:71177"/>
        <dbReference type="EC" id="1.5.1.50"/>
    </reaction>
</comment>
<dbReference type="InterPro" id="IPR036291">
    <property type="entry name" value="NAD(P)-bd_dom_sf"/>
</dbReference>
<evidence type="ECO:0000256" key="9">
    <source>
        <dbReference type="ARBA" id="ARBA00042299"/>
    </source>
</evidence>
<evidence type="ECO:0000256" key="8">
    <source>
        <dbReference type="ARBA" id="ARBA00039631"/>
    </source>
</evidence>
<name>A0ABX8IQ48_9GAMM</name>
<sequence>MLITGGGQRIGLHCAQRFVEDGYHVTITCRNFRKEWAENPLEGIDVIQADFSTIEGIEEFIDTIKSQGKKFRAIIHNASQWLDDSEGYESFQTMFMIHMQAPYMINNACDVLFYDNGPADIVHVTDYGAQHGSGKHVAYASTKAGLENMTLSYAKKLAPRVKVNSIAPFLIMFNKWDSEEYKEKSLNKSVLGIEPGPEVVYQGVRYLMDNIYVTGECLNLDGGRHL</sequence>
<dbReference type="NCBIfam" id="NF005066">
    <property type="entry name" value="PRK06483.1"/>
    <property type="match status" value="1"/>
</dbReference>
<evidence type="ECO:0000256" key="4">
    <source>
        <dbReference type="ARBA" id="ARBA00023002"/>
    </source>
</evidence>
<dbReference type="InterPro" id="IPR020904">
    <property type="entry name" value="Sc_DH/Rdtase_CS"/>
</dbReference>
<dbReference type="PANTHER" id="PTHR43639:SF6">
    <property type="entry name" value="DIHYDROMONAPTERIN REDUCTASE"/>
    <property type="match status" value="1"/>
</dbReference>
<comment type="similarity">
    <text evidence="6">Belongs to the short-chain dehydrogenases/reductases (SDR) family. FolM subfamily.</text>
</comment>